<accession>A0A8C5HDC7</accession>
<proteinExistence type="predicted"/>
<protein>
    <submittedName>
        <fullName evidence="1">Uncharacterized protein</fullName>
    </submittedName>
</protein>
<name>A0A8C5HDC7_GOUWI</name>
<keyword evidence="2" id="KW-1185">Reference proteome</keyword>
<sequence>MAPLAIIQSSAAGFYFDAAAVAEQQQAVGLRGAEVKRHGPRLLGVPPGQRQVGRRRLEGDGFQGLHVLAAEDQVAMDTDL</sequence>
<reference evidence="1" key="1">
    <citation type="submission" date="2020-06" db="EMBL/GenBank/DDBJ databases">
        <authorList>
            <consortium name="Wellcome Sanger Institute Data Sharing"/>
        </authorList>
    </citation>
    <scope>NUCLEOTIDE SEQUENCE [LARGE SCALE GENOMIC DNA]</scope>
</reference>
<reference evidence="1" key="2">
    <citation type="submission" date="2025-08" db="UniProtKB">
        <authorList>
            <consortium name="Ensembl"/>
        </authorList>
    </citation>
    <scope>IDENTIFICATION</scope>
</reference>
<evidence type="ECO:0000313" key="1">
    <source>
        <dbReference type="Ensembl" id="ENSGWIP00000043893.1"/>
    </source>
</evidence>
<evidence type="ECO:0000313" key="2">
    <source>
        <dbReference type="Proteomes" id="UP000694680"/>
    </source>
</evidence>
<dbReference type="AlphaFoldDB" id="A0A8C5HDC7"/>
<reference evidence="1" key="3">
    <citation type="submission" date="2025-09" db="UniProtKB">
        <authorList>
            <consortium name="Ensembl"/>
        </authorList>
    </citation>
    <scope>IDENTIFICATION</scope>
</reference>
<organism evidence="1 2">
    <name type="scientific">Gouania willdenowi</name>
    <name type="common">Blunt-snouted clingfish</name>
    <name type="synonym">Lepadogaster willdenowi</name>
    <dbReference type="NCBI Taxonomy" id="441366"/>
    <lineage>
        <taxon>Eukaryota</taxon>
        <taxon>Metazoa</taxon>
        <taxon>Chordata</taxon>
        <taxon>Craniata</taxon>
        <taxon>Vertebrata</taxon>
        <taxon>Euteleostomi</taxon>
        <taxon>Actinopterygii</taxon>
        <taxon>Neopterygii</taxon>
        <taxon>Teleostei</taxon>
        <taxon>Neoteleostei</taxon>
        <taxon>Acanthomorphata</taxon>
        <taxon>Ovalentaria</taxon>
        <taxon>Blenniimorphae</taxon>
        <taxon>Blenniiformes</taxon>
        <taxon>Gobiesocoidei</taxon>
        <taxon>Gobiesocidae</taxon>
        <taxon>Gobiesocinae</taxon>
        <taxon>Gouania</taxon>
    </lineage>
</organism>
<dbReference type="Ensembl" id="ENSGWIT00000047596.1">
    <property type="protein sequence ID" value="ENSGWIP00000043893.1"/>
    <property type="gene ID" value="ENSGWIG00000021883.1"/>
</dbReference>
<dbReference type="Proteomes" id="UP000694680">
    <property type="component" value="Chromosome 14"/>
</dbReference>